<dbReference type="CDD" id="cd00067">
    <property type="entry name" value="GAL4"/>
    <property type="match status" value="1"/>
</dbReference>
<comment type="caution">
    <text evidence="3">The sequence shown here is derived from an EMBL/GenBank/DDBJ whole genome shotgun (WGS) entry which is preliminary data.</text>
</comment>
<dbReference type="InterPro" id="IPR001138">
    <property type="entry name" value="Zn2Cys6_DnaBD"/>
</dbReference>
<protein>
    <recommendedName>
        <fullName evidence="2">Zn(2)-C6 fungal-type domain-containing protein</fullName>
    </recommendedName>
</protein>
<dbReference type="Pfam" id="PF00172">
    <property type="entry name" value="Zn_clus"/>
    <property type="match status" value="1"/>
</dbReference>
<dbReference type="PANTHER" id="PTHR38111">
    <property type="entry name" value="ZN(2)-C6 FUNGAL-TYPE DOMAIN-CONTAINING PROTEIN-RELATED"/>
    <property type="match status" value="1"/>
</dbReference>
<gene>
    <name evidence="3" type="ORF">QBC34DRAFT_97714</name>
</gene>
<dbReference type="SUPFAM" id="SSF57701">
    <property type="entry name" value="Zn2/Cys6 DNA-binding domain"/>
    <property type="match status" value="1"/>
</dbReference>
<proteinExistence type="predicted"/>
<dbReference type="PROSITE" id="PS00463">
    <property type="entry name" value="ZN2_CY6_FUNGAL_1"/>
    <property type="match status" value="1"/>
</dbReference>
<accession>A0AAV9GMT1</accession>
<dbReference type="AlphaFoldDB" id="A0AAV9GMT1"/>
<feature type="domain" description="Zn(2)-C6 fungal-type" evidence="2">
    <location>
        <begin position="10"/>
        <end position="38"/>
    </location>
</feature>
<dbReference type="InterPro" id="IPR021858">
    <property type="entry name" value="Fun_TF"/>
</dbReference>
<dbReference type="Gene3D" id="4.10.240.10">
    <property type="entry name" value="Zn(2)-C6 fungal-type DNA-binding domain"/>
    <property type="match status" value="1"/>
</dbReference>
<dbReference type="InterPro" id="IPR036864">
    <property type="entry name" value="Zn2-C6_fun-type_DNA-bd_sf"/>
</dbReference>
<keyword evidence="1" id="KW-0539">Nucleus</keyword>
<dbReference type="Pfam" id="PF11951">
    <property type="entry name" value="Fungal_trans_2"/>
    <property type="match status" value="1"/>
</dbReference>
<evidence type="ECO:0000313" key="3">
    <source>
        <dbReference type="EMBL" id="KAK4449056.1"/>
    </source>
</evidence>
<keyword evidence="4" id="KW-1185">Reference proteome</keyword>
<dbReference type="SMART" id="SM00066">
    <property type="entry name" value="GAL4"/>
    <property type="match status" value="1"/>
</dbReference>
<dbReference type="EMBL" id="MU865939">
    <property type="protein sequence ID" value="KAK4449056.1"/>
    <property type="molecule type" value="Genomic_DNA"/>
</dbReference>
<dbReference type="PANTHER" id="PTHR38111:SF11">
    <property type="entry name" value="TRANSCRIPTION FACTOR DOMAIN-CONTAINING PROTEIN-RELATED"/>
    <property type="match status" value="1"/>
</dbReference>
<dbReference type="GO" id="GO:0008270">
    <property type="term" value="F:zinc ion binding"/>
    <property type="evidence" value="ECO:0007669"/>
    <property type="project" value="InterPro"/>
</dbReference>
<dbReference type="Proteomes" id="UP001321760">
    <property type="component" value="Unassembled WGS sequence"/>
</dbReference>
<evidence type="ECO:0000259" key="2">
    <source>
        <dbReference type="PROSITE" id="PS50048"/>
    </source>
</evidence>
<dbReference type="GO" id="GO:0000981">
    <property type="term" value="F:DNA-binding transcription factor activity, RNA polymerase II-specific"/>
    <property type="evidence" value="ECO:0007669"/>
    <property type="project" value="InterPro"/>
</dbReference>
<evidence type="ECO:0000256" key="1">
    <source>
        <dbReference type="ARBA" id="ARBA00023242"/>
    </source>
</evidence>
<organism evidence="3 4">
    <name type="scientific">Podospora aff. communis PSN243</name>
    <dbReference type="NCBI Taxonomy" id="3040156"/>
    <lineage>
        <taxon>Eukaryota</taxon>
        <taxon>Fungi</taxon>
        <taxon>Dikarya</taxon>
        <taxon>Ascomycota</taxon>
        <taxon>Pezizomycotina</taxon>
        <taxon>Sordariomycetes</taxon>
        <taxon>Sordariomycetidae</taxon>
        <taxon>Sordariales</taxon>
        <taxon>Podosporaceae</taxon>
        <taxon>Podospora</taxon>
    </lineage>
</organism>
<dbReference type="PROSITE" id="PS50048">
    <property type="entry name" value="ZN2_CY6_FUNGAL_2"/>
    <property type="match status" value="1"/>
</dbReference>
<dbReference type="InterPro" id="IPR053178">
    <property type="entry name" value="Osmoadaptation_assoc"/>
</dbReference>
<reference evidence="3" key="2">
    <citation type="submission" date="2023-05" db="EMBL/GenBank/DDBJ databases">
        <authorList>
            <consortium name="Lawrence Berkeley National Laboratory"/>
            <person name="Steindorff A."/>
            <person name="Hensen N."/>
            <person name="Bonometti L."/>
            <person name="Westerberg I."/>
            <person name="Brannstrom I.O."/>
            <person name="Guillou S."/>
            <person name="Cros-Aarteil S."/>
            <person name="Calhoun S."/>
            <person name="Haridas S."/>
            <person name="Kuo A."/>
            <person name="Mondo S."/>
            <person name="Pangilinan J."/>
            <person name="Riley R."/>
            <person name="Labutti K."/>
            <person name="Andreopoulos B."/>
            <person name="Lipzen A."/>
            <person name="Chen C."/>
            <person name="Yanf M."/>
            <person name="Daum C."/>
            <person name="Ng V."/>
            <person name="Clum A."/>
            <person name="Ohm R."/>
            <person name="Martin F."/>
            <person name="Silar P."/>
            <person name="Natvig D."/>
            <person name="Lalanne C."/>
            <person name="Gautier V."/>
            <person name="Ament-Velasquez S.L."/>
            <person name="Kruys A."/>
            <person name="Hutchinson M.I."/>
            <person name="Powell A.J."/>
            <person name="Barry K."/>
            <person name="Miller A.N."/>
            <person name="Grigoriev I.V."/>
            <person name="Debuchy R."/>
            <person name="Gladieux P."/>
            <person name="Thoren M.H."/>
            <person name="Johannesson H."/>
        </authorList>
    </citation>
    <scope>NUCLEOTIDE SEQUENCE</scope>
    <source>
        <strain evidence="3">PSN243</strain>
    </source>
</reference>
<evidence type="ECO:0000313" key="4">
    <source>
        <dbReference type="Proteomes" id="UP001321760"/>
    </source>
</evidence>
<sequence>MVGVPGRSKGCNSCRRRKKGCDLGRPRCARCLQAGIECDGYERERIFIHTNPNSTTTVTKSKATLLPTATVAEGGSDESPSSSLPLEVAVSASLTRSAHRVNIIATLWNLRCTAEHTCELATVLWIAKIQDKPIFLQSPCLQKSILAVCLASIGKQRQTEWMVKEGLQLYGSAVKTLSKALGRLPPSTPPPDSMLVTTRVLAMHEIISGCAIQGDPHMQVSHWPMHKMGELALLTARSPDSFVESPSHEMFVDARFMCTIAAVTVRRATVLSRSDWKTIPWSKAAKSSRDFLVDILVDIPGLLEQLDVIASCADPCLRNTLAAKCLEHAHDCERMLTAWLDTSCPEGWGWATCPYADYEDATQDDIRHANIMCLFWAVYAQVLTIIQSISTSPVPEDSHSRKETIRLCCQSISRTIPLFFVLDVKLVGCYQIVSFPMFFALDGLIYTEDEMTEDTLRLFNLFLNPSKGGGSLAQFMTAMLKNSPVWQQSEAAKTLAMLAQKAPTLSKNSFLS</sequence>
<name>A0AAV9GMT1_9PEZI</name>
<reference evidence="3" key="1">
    <citation type="journal article" date="2023" name="Mol. Phylogenet. Evol.">
        <title>Genome-scale phylogeny and comparative genomics of the fungal order Sordariales.</title>
        <authorList>
            <person name="Hensen N."/>
            <person name="Bonometti L."/>
            <person name="Westerberg I."/>
            <person name="Brannstrom I.O."/>
            <person name="Guillou S."/>
            <person name="Cros-Aarteil S."/>
            <person name="Calhoun S."/>
            <person name="Haridas S."/>
            <person name="Kuo A."/>
            <person name="Mondo S."/>
            <person name="Pangilinan J."/>
            <person name="Riley R."/>
            <person name="LaButti K."/>
            <person name="Andreopoulos B."/>
            <person name="Lipzen A."/>
            <person name="Chen C."/>
            <person name="Yan M."/>
            <person name="Daum C."/>
            <person name="Ng V."/>
            <person name="Clum A."/>
            <person name="Steindorff A."/>
            <person name="Ohm R.A."/>
            <person name="Martin F."/>
            <person name="Silar P."/>
            <person name="Natvig D.O."/>
            <person name="Lalanne C."/>
            <person name="Gautier V."/>
            <person name="Ament-Velasquez S.L."/>
            <person name="Kruys A."/>
            <person name="Hutchinson M.I."/>
            <person name="Powell A.J."/>
            <person name="Barry K."/>
            <person name="Miller A.N."/>
            <person name="Grigoriev I.V."/>
            <person name="Debuchy R."/>
            <person name="Gladieux P."/>
            <person name="Hiltunen Thoren M."/>
            <person name="Johannesson H."/>
        </authorList>
    </citation>
    <scope>NUCLEOTIDE SEQUENCE</scope>
    <source>
        <strain evidence="3">PSN243</strain>
    </source>
</reference>